<organism evidence="3 4">
    <name type="scientific">Peribacillus simplex</name>
    <dbReference type="NCBI Taxonomy" id="1478"/>
    <lineage>
        <taxon>Bacteria</taxon>
        <taxon>Bacillati</taxon>
        <taxon>Bacillota</taxon>
        <taxon>Bacilli</taxon>
        <taxon>Bacillales</taxon>
        <taxon>Bacillaceae</taxon>
        <taxon>Peribacillus</taxon>
    </lineage>
</organism>
<evidence type="ECO:0000313" key="3">
    <source>
        <dbReference type="EMBL" id="TKH08110.1"/>
    </source>
</evidence>
<feature type="domain" description="Peptidoglycan binding-like" evidence="1">
    <location>
        <begin position="310"/>
        <end position="357"/>
    </location>
</feature>
<dbReference type="Pfam" id="PF13539">
    <property type="entry name" value="Peptidase_M15_4"/>
    <property type="match status" value="1"/>
</dbReference>
<dbReference type="AlphaFoldDB" id="A0A9X9ER31"/>
<dbReference type="InterPro" id="IPR002477">
    <property type="entry name" value="Peptidoglycan-bd-like"/>
</dbReference>
<reference evidence="3 4" key="1">
    <citation type="journal article" date="2019" name="Environ. Microbiol.">
        <title>An active ?-lactamase is a part of an orchestrated cell wall stress resistance network of Bacillus subtilis and related rhizosphere species.</title>
        <authorList>
            <person name="Bucher T."/>
            <person name="Keren-Paz A."/>
            <person name="Hausser J."/>
            <person name="Olender T."/>
            <person name="Cytryn E."/>
            <person name="Kolodkin-Gal I."/>
        </authorList>
    </citation>
    <scope>NUCLEOTIDE SEQUENCE [LARGE SCALE GENOMIC DNA]</scope>
    <source>
        <strain evidence="3 4">I4</strain>
    </source>
</reference>
<evidence type="ECO:0000313" key="4">
    <source>
        <dbReference type="Proteomes" id="UP000309170"/>
    </source>
</evidence>
<dbReference type="Gene3D" id="3.30.1380.10">
    <property type="match status" value="1"/>
</dbReference>
<dbReference type="Pfam" id="PF01471">
    <property type="entry name" value="PG_binding_1"/>
    <property type="match status" value="1"/>
</dbReference>
<dbReference type="InterPro" id="IPR052179">
    <property type="entry name" value="DD-CPase-like"/>
</dbReference>
<proteinExistence type="predicted"/>
<evidence type="ECO:0000259" key="2">
    <source>
        <dbReference type="Pfam" id="PF13539"/>
    </source>
</evidence>
<dbReference type="InterPro" id="IPR036365">
    <property type="entry name" value="PGBD-like_sf"/>
</dbReference>
<comment type="caution">
    <text evidence="3">The sequence shown here is derived from an EMBL/GenBank/DDBJ whole genome shotgun (WGS) entry which is preliminary data.</text>
</comment>
<dbReference type="Proteomes" id="UP000309170">
    <property type="component" value="Unassembled WGS sequence"/>
</dbReference>
<gene>
    <name evidence="3" type="ORF">FC678_21275</name>
</gene>
<protein>
    <submittedName>
        <fullName evidence="3">Peptidase M15</fullName>
    </submittedName>
</protein>
<name>A0A9X9ER31_9BACI</name>
<evidence type="ECO:0000259" key="1">
    <source>
        <dbReference type="Pfam" id="PF01471"/>
    </source>
</evidence>
<dbReference type="SUPFAM" id="SSF55166">
    <property type="entry name" value="Hedgehog/DD-peptidase"/>
    <property type="match status" value="1"/>
</dbReference>
<dbReference type="PANTHER" id="PTHR34385">
    <property type="entry name" value="D-ALANYL-D-ALANINE CARBOXYPEPTIDASE"/>
    <property type="match status" value="1"/>
</dbReference>
<dbReference type="Gene3D" id="1.10.101.10">
    <property type="entry name" value="PGBD-like superfamily/PGBD"/>
    <property type="match status" value="2"/>
</dbReference>
<dbReference type="InterPro" id="IPR036366">
    <property type="entry name" value="PGBDSf"/>
</dbReference>
<dbReference type="PANTHER" id="PTHR34385:SF1">
    <property type="entry name" value="PEPTIDOGLYCAN L-ALANYL-D-GLUTAMATE ENDOPEPTIDASE CWLK"/>
    <property type="match status" value="1"/>
</dbReference>
<dbReference type="InterPro" id="IPR009045">
    <property type="entry name" value="Zn_M74/Hedgehog-like"/>
</dbReference>
<sequence>MAGSRRKGSGFLKSAGTFFTYYFYSLINEIGIFQLCYFSVKKAYIKSDGNLKGGIIVKVALRTLLDRSAKKMGKGMNPVVEVSALEMVERAYNEGIAVQVSAGYRSLEEQAALYGQGRVYSYNGKNYSNLAKPIVTSAKPGQSYHNYGLAIDFFIVSEDGKRARWTVNAKWQRVAAIGKDLGFKWGGDWSSFKDYPHLEMTGGLSYTQLQAGKKPYLAFKLEKTDIPKTSKGDSLIISIQKTLNGRYETAIEGDGFYGPRTRSALIKGLQTELNRQFNKKLVVDGKWGPKTKNAIVTIKKGASCNITWILQAALYMKGFNPGPLDGEFGKNTETALFKYQRASRISADKLAGKETWNDLFT</sequence>
<dbReference type="EMBL" id="SZNT01000418">
    <property type="protein sequence ID" value="TKH08110.1"/>
    <property type="molecule type" value="Genomic_DNA"/>
</dbReference>
<dbReference type="InterPro" id="IPR039561">
    <property type="entry name" value="Peptidase_M15C"/>
</dbReference>
<accession>A0A9X9ER31</accession>
<dbReference type="CDD" id="cd14845">
    <property type="entry name" value="L-Ala-D-Glu_peptidase_like"/>
    <property type="match status" value="1"/>
</dbReference>
<dbReference type="SUPFAM" id="SSF47090">
    <property type="entry name" value="PGBD-like"/>
    <property type="match status" value="1"/>
</dbReference>
<feature type="domain" description="Peptidase M15C" evidence="2">
    <location>
        <begin position="139"/>
        <end position="200"/>
    </location>
</feature>
<dbReference type="GO" id="GO:0008233">
    <property type="term" value="F:peptidase activity"/>
    <property type="evidence" value="ECO:0007669"/>
    <property type="project" value="InterPro"/>
</dbReference>